<feature type="chain" id="PRO_5035926516" evidence="1">
    <location>
        <begin position="34"/>
        <end position="230"/>
    </location>
</feature>
<gene>
    <name evidence="2" type="ORF">PLXY2_LOCUS13608</name>
</gene>
<evidence type="ECO:0000256" key="1">
    <source>
        <dbReference type="SAM" id="SignalP"/>
    </source>
</evidence>
<name>A0A8S4G682_PLUXY</name>
<feature type="signal peptide" evidence="1">
    <location>
        <begin position="1"/>
        <end position="33"/>
    </location>
</feature>
<keyword evidence="3" id="KW-1185">Reference proteome</keyword>
<dbReference type="PANTHER" id="PTHR31649:SF1">
    <property type="entry name" value="FARNESOIC ACID O-METHYL TRANSFERASE DOMAIN-CONTAINING PROTEIN"/>
    <property type="match status" value="1"/>
</dbReference>
<comment type="caution">
    <text evidence="2">The sequence shown here is derived from an EMBL/GenBank/DDBJ whole genome shotgun (WGS) entry which is preliminary data.</text>
</comment>
<accession>A0A8S4G682</accession>
<sequence length="230" mass="24433">MHHCISIGILKSLPKYLILSIVIALSESKLGAAQIIVLTTLSVELNTLSNMAAAYGWVPFNVYSRVAFPQGAVSAGVDADGSEIYVGRAQHEGDLLTAKVIPAKSAAYVSFNGAEVFKDDVEHMGDLLTAKVIPAKSAAYVSFNGAEVFKDDVELLVAGMLSWQPCDNGAVPQGAISAGTTADGETLYVGRVLHDGCITPGKVHQSHGCVYYPFNGEEMSSKEYEVLVYT</sequence>
<keyword evidence="1" id="KW-0732">Signal</keyword>
<dbReference type="SMART" id="SM00696">
    <property type="entry name" value="DM9"/>
    <property type="match status" value="2"/>
</dbReference>
<proteinExistence type="predicted"/>
<dbReference type="PANTHER" id="PTHR31649">
    <property type="entry name" value="AGAP009604-PA"/>
    <property type="match status" value="1"/>
</dbReference>
<evidence type="ECO:0000313" key="2">
    <source>
        <dbReference type="EMBL" id="CAG9135334.1"/>
    </source>
</evidence>
<evidence type="ECO:0000313" key="3">
    <source>
        <dbReference type="Proteomes" id="UP000653454"/>
    </source>
</evidence>
<protein>
    <submittedName>
        <fullName evidence="2">(diamondback moth) hypothetical protein</fullName>
    </submittedName>
</protein>
<dbReference type="EMBL" id="CAJHNJ030000100">
    <property type="protein sequence ID" value="CAG9135334.1"/>
    <property type="molecule type" value="Genomic_DNA"/>
</dbReference>
<dbReference type="InterPro" id="IPR006616">
    <property type="entry name" value="DM9_repeat"/>
</dbReference>
<dbReference type="AlphaFoldDB" id="A0A8S4G682"/>
<organism evidence="2 3">
    <name type="scientific">Plutella xylostella</name>
    <name type="common">Diamondback moth</name>
    <name type="synonym">Plutella maculipennis</name>
    <dbReference type="NCBI Taxonomy" id="51655"/>
    <lineage>
        <taxon>Eukaryota</taxon>
        <taxon>Metazoa</taxon>
        <taxon>Ecdysozoa</taxon>
        <taxon>Arthropoda</taxon>
        <taxon>Hexapoda</taxon>
        <taxon>Insecta</taxon>
        <taxon>Pterygota</taxon>
        <taxon>Neoptera</taxon>
        <taxon>Endopterygota</taxon>
        <taxon>Lepidoptera</taxon>
        <taxon>Glossata</taxon>
        <taxon>Ditrysia</taxon>
        <taxon>Yponomeutoidea</taxon>
        <taxon>Plutellidae</taxon>
        <taxon>Plutella</taxon>
    </lineage>
</organism>
<dbReference type="Proteomes" id="UP000653454">
    <property type="component" value="Unassembled WGS sequence"/>
</dbReference>
<reference evidence="2" key="1">
    <citation type="submission" date="2020-11" db="EMBL/GenBank/DDBJ databases">
        <authorList>
            <person name="Whiteford S."/>
        </authorList>
    </citation>
    <scope>NUCLEOTIDE SEQUENCE</scope>
</reference>
<dbReference type="Pfam" id="PF11901">
    <property type="entry name" value="DM9"/>
    <property type="match status" value="2"/>
</dbReference>